<sequence>MNAPALRVRSIGEILDMAFQLYRAHMVPIVTATGLFILPILLLQVVVPEEFLSVVDRVSNIFFMAASAAVVLIASEGYMGRQLDGVTAVKRVNGRFMSVWGAAIIQGLMIGIGLLLLVIPGLIAAAWTFGMQQAVMIEGRKANDSFERSRDLARGNLMHVLLTAVMTLVITFVAVIGVMVVLGYVFTGTRSLNIVSTLVMILLNPLAAVVNTVLYYDLRIRKEGYDVQVYTERMDAGVPVAG</sequence>
<feature type="transmembrane region" description="Helical" evidence="1">
    <location>
        <begin position="58"/>
        <end position="79"/>
    </location>
</feature>
<name>A0A841H434_9BACT</name>
<proteinExistence type="predicted"/>
<comment type="caution">
    <text evidence="3">The sequence shown here is derived from an EMBL/GenBank/DDBJ whole genome shotgun (WGS) entry which is preliminary data.</text>
</comment>
<keyword evidence="4" id="KW-1185">Reference proteome</keyword>
<evidence type="ECO:0000313" key="4">
    <source>
        <dbReference type="Proteomes" id="UP000582837"/>
    </source>
</evidence>
<keyword evidence="1" id="KW-0812">Transmembrane</keyword>
<feature type="domain" description="DUF7847" evidence="2">
    <location>
        <begin position="54"/>
        <end position="212"/>
    </location>
</feature>
<dbReference type="Pfam" id="PF25231">
    <property type="entry name" value="DUF7847"/>
    <property type="match status" value="1"/>
</dbReference>
<accession>A0A841H434</accession>
<evidence type="ECO:0000259" key="2">
    <source>
        <dbReference type="Pfam" id="PF25231"/>
    </source>
</evidence>
<gene>
    <name evidence="3" type="ORF">HNQ61_004375</name>
</gene>
<keyword evidence="1" id="KW-0472">Membrane</keyword>
<feature type="transmembrane region" description="Helical" evidence="1">
    <location>
        <begin position="192"/>
        <end position="216"/>
    </location>
</feature>
<reference evidence="3 4" key="1">
    <citation type="submission" date="2020-08" db="EMBL/GenBank/DDBJ databases">
        <title>Genomic Encyclopedia of Type Strains, Phase IV (KMG-IV): sequencing the most valuable type-strain genomes for metagenomic binning, comparative biology and taxonomic classification.</title>
        <authorList>
            <person name="Goeker M."/>
        </authorList>
    </citation>
    <scope>NUCLEOTIDE SEQUENCE [LARGE SCALE GENOMIC DNA]</scope>
    <source>
        <strain evidence="3 4">DSM 29007</strain>
    </source>
</reference>
<feature type="transmembrane region" description="Helical" evidence="1">
    <location>
        <begin position="26"/>
        <end position="46"/>
    </location>
</feature>
<feature type="transmembrane region" description="Helical" evidence="1">
    <location>
        <begin position="99"/>
        <end position="127"/>
    </location>
</feature>
<evidence type="ECO:0000256" key="1">
    <source>
        <dbReference type="SAM" id="Phobius"/>
    </source>
</evidence>
<dbReference type="AlphaFoldDB" id="A0A841H434"/>
<evidence type="ECO:0000313" key="3">
    <source>
        <dbReference type="EMBL" id="MBB6072712.1"/>
    </source>
</evidence>
<dbReference type="EMBL" id="JACHIA010000017">
    <property type="protein sequence ID" value="MBB6072712.1"/>
    <property type="molecule type" value="Genomic_DNA"/>
</dbReference>
<feature type="transmembrane region" description="Helical" evidence="1">
    <location>
        <begin position="160"/>
        <end position="186"/>
    </location>
</feature>
<protein>
    <recommendedName>
        <fullName evidence="2">DUF7847 domain-containing protein</fullName>
    </recommendedName>
</protein>
<keyword evidence="1" id="KW-1133">Transmembrane helix</keyword>
<dbReference type="Proteomes" id="UP000582837">
    <property type="component" value="Unassembled WGS sequence"/>
</dbReference>
<dbReference type="InterPro" id="IPR057169">
    <property type="entry name" value="DUF7847"/>
</dbReference>
<dbReference type="RefSeq" id="WP_170038804.1">
    <property type="nucleotide sequence ID" value="NZ_JABDTL010000002.1"/>
</dbReference>
<organism evidence="3 4">
    <name type="scientific">Longimicrobium terrae</name>
    <dbReference type="NCBI Taxonomy" id="1639882"/>
    <lineage>
        <taxon>Bacteria</taxon>
        <taxon>Pseudomonadati</taxon>
        <taxon>Gemmatimonadota</taxon>
        <taxon>Longimicrobiia</taxon>
        <taxon>Longimicrobiales</taxon>
        <taxon>Longimicrobiaceae</taxon>
        <taxon>Longimicrobium</taxon>
    </lineage>
</organism>